<accession>A0A5C6FT73</accession>
<dbReference type="EMBL" id="SJPZ01000001">
    <property type="protein sequence ID" value="TWU65484.1"/>
    <property type="molecule type" value="Genomic_DNA"/>
</dbReference>
<name>A0A5C6FT73_9PLAN</name>
<evidence type="ECO:0000313" key="3">
    <source>
        <dbReference type="Proteomes" id="UP000316476"/>
    </source>
</evidence>
<organism evidence="2 3">
    <name type="scientific">Crateriforma conspicua</name>
    <dbReference type="NCBI Taxonomy" id="2527996"/>
    <lineage>
        <taxon>Bacteria</taxon>
        <taxon>Pseudomonadati</taxon>
        <taxon>Planctomycetota</taxon>
        <taxon>Planctomycetia</taxon>
        <taxon>Planctomycetales</taxon>
        <taxon>Planctomycetaceae</taxon>
        <taxon>Crateriforma</taxon>
    </lineage>
</organism>
<feature type="region of interest" description="Disordered" evidence="1">
    <location>
        <begin position="174"/>
        <end position="241"/>
    </location>
</feature>
<evidence type="ECO:0000256" key="1">
    <source>
        <dbReference type="SAM" id="MobiDB-lite"/>
    </source>
</evidence>
<protein>
    <submittedName>
        <fullName evidence="2">Uncharacterized protein</fullName>
    </submittedName>
</protein>
<comment type="caution">
    <text evidence="2">The sequence shown here is derived from an EMBL/GenBank/DDBJ whole genome shotgun (WGS) entry which is preliminary data.</text>
</comment>
<gene>
    <name evidence="2" type="ORF">V7x_10310</name>
</gene>
<reference evidence="2 3" key="1">
    <citation type="submission" date="2019-02" db="EMBL/GenBank/DDBJ databases">
        <title>Deep-cultivation of Planctomycetes and their phenomic and genomic characterization uncovers novel biology.</title>
        <authorList>
            <person name="Wiegand S."/>
            <person name="Jogler M."/>
            <person name="Boedeker C."/>
            <person name="Pinto D."/>
            <person name="Vollmers J."/>
            <person name="Rivas-Marin E."/>
            <person name="Kohn T."/>
            <person name="Peeters S.H."/>
            <person name="Heuer A."/>
            <person name="Rast P."/>
            <person name="Oberbeckmann S."/>
            <person name="Bunk B."/>
            <person name="Jeske O."/>
            <person name="Meyerdierks A."/>
            <person name="Storesund J.E."/>
            <person name="Kallscheuer N."/>
            <person name="Luecker S."/>
            <person name="Lage O.M."/>
            <person name="Pohl T."/>
            <person name="Merkel B.J."/>
            <person name="Hornburger P."/>
            <person name="Mueller R.-W."/>
            <person name="Bruemmer F."/>
            <person name="Labrenz M."/>
            <person name="Spormann A.M."/>
            <person name="Op Den Camp H."/>
            <person name="Overmann J."/>
            <person name="Amann R."/>
            <person name="Jetten M.S.M."/>
            <person name="Mascher T."/>
            <person name="Medema M.H."/>
            <person name="Devos D.P."/>
            <person name="Kaster A.-K."/>
            <person name="Ovreas L."/>
            <person name="Rohde M."/>
            <person name="Galperin M.Y."/>
            <person name="Jogler C."/>
        </authorList>
    </citation>
    <scope>NUCLEOTIDE SEQUENCE [LARGE SCALE GENOMIC DNA]</scope>
    <source>
        <strain evidence="2 3">V7</strain>
    </source>
</reference>
<dbReference type="OrthoDB" id="278759at2"/>
<proteinExistence type="predicted"/>
<feature type="compositionally biased region" description="Basic and acidic residues" evidence="1">
    <location>
        <begin position="174"/>
        <end position="222"/>
    </location>
</feature>
<dbReference type="Proteomes" id="UP000316476">
    <property type="component" value="Unassembled WGS sequence"/>
</dbReference>
<sequence>MNRHVVVSNAGAEHEPSFGLAVHRVAMMTRCGVGILVLLLPGCGASDSSSPATPVGHDGEMVDLPLSLGQLCEESRNLVGKLKEQPDHVPSQQRLSQLVSLTPEYAADTSIDERQWIPIYELSEAIRTSINRRPEQWDAPRIDEVIRLCQISEDAWESLGPDGQKQRLLALEHQHREDEHHDHDDHDDHDDHGEHDEHEDRDEHDQHDDHEDDHDRRAEHSRHQSPVDGQALLGGCRMDGPAFASALNLLGEGSLS</sequence>
<dbReference type="AlphaFoldDB" id="A0A5C6FT73"/>
<evidence type="ECO:0000313" key="2">
    <source>
        <dbReference type="EMBL" id="TWU65484.1"/>
    </source>
</evidence>